<feature type="region of interest" description="Disordered" evidence="1">
    <location>
        <begin position="384"/>
        <end position="477"/>
    </location>
</feature>
<dbReference type="EMBL" id="LN831790">
    <property type="protein sequence ID" value="CQR61417.1"/>
    <property type="molecule type" value="Genomic_DNA"/>
</dbReference>
<dbReference type="InterPro" id="IPR038332">
    <property type="entry name" value="PPE_sf"/>
</dbReference>
<feature type="compositionally biased region" description="Gly residues" evidence="1">
    <location>
        <begin position="403"/>
        <end position="414"/>
    </location>
</feature>
<feature type="region of interest" description="Disordered" evidence="1">
    <location>
        <begin position="210"/>
        <end position="318"/>
    </location>
</feature>
<feature type="compositionally biased region" description="Gly residues" evidence="1">
    <location>
        <begin position="292"/>
        <end position="318"/>
    </location>
</feature>
<dbReference type="AlphaFoldDB" id="A0A0F7VV62"/>
<proteinExistence type="predicted"/>
<feature type="compositionally biased region" description="Basic and acidic residues" evidence="1">
    <location>
        <begin position="443"/>
        <end position="457"/>
    </location>
</feature>
<organism evidence="2 3">
    <name type="scientific">Streptomyces leeuwenhoekii</name>
    <dbReference type="NCBI Taxonomy" id="1437453"/>
    <lineage>
        <taxon>Bacteria</taxon>
        <taxon>Bacillati</taxon>
        <taxon>Actinomycetota</taxon>
        <taxon>Actinomycetes</taxon>
        <taxon>Kitasatosporales</taxon>
        <taxon>Streptomycetaceae</taxon>
        <taxon>Streptomyces</taxon>
    </lineage>
</organism>
<dbReference type="KEGG" id="sle:sle_19560"/>
<accession>A0A0F7VV62</accession>
<sequence>MGEKGIDNFEYVEANQCFVGEHTTQFGLNYDMDQMKEMVRDADPGTVKKVAEGWAALNKALVGSGGIKETFDAAVEHVLAHWEGKSADLFRERARIVGQKITDSAKYAHYASQSLEGAAETLGKIKPIVLAMEKPSKLSSVGDFIGDLGDRDASGADNALKSGASSSEALAKNEGSLSAGREAQLKMAEQMEILGAAYNRRALEMGSWEKRSPIDDHESYPGDPGGIPPAPVVVPTGSAPRSPQGSATGTPRGGQVGTISPSKPVTPPSGITGGAHKPTAPQPQVSTAIDGVTGGRPGAPTVGGPGTVNGGSPGGAVTGGSGGGMVPGAAVGAGGGAGRAGVGGVAGRGATGAGAGGTVGRGAAGAGGVAGRGAVGAGAAGGTAKGGAARAGGVVGGTPRAGASGGRGTAGGSGLHRSRGAAGGASAVRRGGMVGVPGARNGRPQDEERREGERPDYLVEDEETWTPQTNAAPRVIE</sequence>
<feature type="compositionally biased region" description="Basic and acidic residues" evidence="1">
    <location>
        <begin position="210"/>
        <end position="220"/>
    </location>
</feature>
<evidence type="ECO:0000256" key="1">
    <source>
        <dbReference type="SAM" id="MobiDB-lite"/>
    </source>
</evidence>
<evidence type="ECO:0000313" key="3">
    <source>
        <dbReference type="Proteomes" id="UP000035016"/>
    </source>
</evidence>
<feature type="compositionally biased region" description="Polar residues" evidence="1">
    <location>
        <begin position="239"/>
        <end position="249"/>
    </location>
</feature>
<feature type="compositionally biased region" description="Gly residues" evidence="1">
    <location>
        <begin position="384"/>
        <end position="396"/>
    </location>
</feature>
<gene>
    <name evidence="2" type="primary">sle_19560</name>
</gene>
<evidence type="ECO:0000313" key="2">
    <source>
        <dbReference type="EMBL" id="CQR61417.1"/>
    </source>
</evidence>
<protein>
    <submittedName>
        <fullName evidence="2">Uncharacterized protein</fullName>
    </submittedName>
</protein>
<dbReference type="RefSeq" id="WP_029382259.1">
    <property type="nucleotide sequence ID" value="NZ_AZSD01000093.1"/>
</dbReference>
<name>A0A0F7VV62_STRLW</name>
<dbReference type="Proteomes" id="UP000035016">
    <property type="component" value="Chromosome Chromosome"/>
</dbReference>
<reference evidence="2 3" key="1">
    <citation type="submission" date="2015-02" db="EMBL/GenBank/DDBJ databases">
        <authorList>
            <person name="Gomez-Escribano P.J."/>
        </authorList>
    </citation>
    <scope>NUCLEOTIDE SEQUENCE [LARGE SCALE GENOMIC DNA]</scope>
    <source>
        <strain evidence="3">C34 (DSM 42122 / NRRL B-24963)</strain>
    </source>
</reference>
<feature type="region of interest" description="Disordered" evidence="1">
    <location>
        <begin position="156"/>
        <end position="175"/>
    </location>
</feature>
<dbReference type="Gene3D" id="1.20.1260.20">
    <property type="entry name" value="PPE superfamily"/>
    <property type="match status" value="1"/>
</dbReference>